<dbReference type="EMBL" id="CAXAMN010001514">
    <property type="protein sequence ID" value="CAK8994850.1"/>
    <property type="molecule type" value="Genomic_DNA"/>
</dbReference>
<dbReference type="Pfam" id="PF05050">
    <property type="entry name" value="Methyltransf_21"/>
    <property type="match status" value="1"/>
</dbReference>
<evidence type="ECO:0008006" key="5">
    <source>
        <dbReference type="Google" id="ProtNLM"/>
    </source>
</evidence>
<dbReference type="InterPro" id="IPR052514">
    <property type="entry name" value="SAM-dependent_MTase"/>
</dbReference>
<dbReference type="Gene3D" id="3.40.50.150">
    <property type="entry name" value="Vaccinia Virus protein VP39"/>
    <property type="match status" value="1"/>
</dbReference>
<dbReference type="InterPro" id="IPR016039">
    <property type="entry name" value="Thiolase-like"/>
</dbReference>
<proteinExistence type="predicted"/>
<gene>
    <name evidence="3" type="ORF">CCMP2556_LOCUS3814</name>
</gene>
<dbReference type="Proteomes" id="UP001642484">
    <property type="component" value="Unassembled WGS sequence"/>
</dbReference>
<evidence type="ECO:0000259" key="1">
    <source>
        <dbReference type="Pfam" id="PF00109"/>
    </source>
</evidence>
<dbReference type="InterPro" id="IPR014030">
    <property type="entry name" value="Ketoacyl_synth_N"/>
</dbReference>
<sequence>MGVLEDQGTMSSAELLAFGLSQETNEDPRQTLLLRSVQDCFGQSGLSKEELRNQSMGFFCGLSGNEMYHKLVSGDLKSIGRAAQGLMSNAANVNRLAWYYATRGPSICVDTEESSGAAAMDTALNYQREDRCSKAIVCSTHLIQHPVSLIVCCAMGQLSTTTRGRARRPETLLKTQRTLRLTLALGVALTVAPAKRYLLAVSSHGPGFYQEDNLHRYSRCLFVLRHAPEVPKDIFVGGQHHPTIVVVNHREPHMQMPPSQPPPWPRRKIADIPLQPFQDTSAEFVRLERRTPHHFVLPFFDVNIGHAIKNQGSMNHMQSYQMQVLLRPGDVAIDVGANLGCYTVALAEAVGPRGHVIAFEPFRWLHQLVVANVAINGLQNVWPVNAALGQAEERILLYPPQLRFFSSPGGVRIKGQQEEVQAKHQHEAFQLYDLMAQEPESVRVVRLDDLLLDGERAQSWALPLVKDVRLIKIDVEGMEVAVVQGALGLISHFRPIIWAENNAYFDSGGKDTAFLQALASVGYQCARADSAPGDVICTDAGGQGHQIP</sequence>
<reference evidence="3 4" key="1">
    <citation type="submission" date="2024-02" db="EMBL/GenBank/DDBJ databases">
        <authorList>
            <person name="Chen Y."/>
            <person name="Shah S."/>
            <person name="Dougan E. K."/>
            <person name="Thang M."/>
            <person name="Chan C."/>
        </authorList>
    </citation>
    <scope>NUCLEOTIDE SEQUENCE [LARGE SCALE GENOMIC DNA]</scope>
</reference>
<accession>A0ABP0I0N9</accession>
<keyword evidence="4" id="KW-1185">Reference proteome</keyword>
<dbReference type="PANTHER" id="PTHR34203">
    <property type="entry name" value="METHYLTRANSFERASE, FKBM FAMILY PROTEIN"/>
    <property type="match status" value="1"/>
</dbReference>
<evidence type="ECO:0000313" key="3">
    <source>
        <dbReference type="EMBL" id="CAK8994850.1"/>
    </source>
</evidence>
<evidence type="ECO:0000259" key="2">
    <source>
        <dbReference type="Pfam" id="PF05050"/>
    </source>
</evidence>
<dbReference type="NCBIfam" id="TIGR01444">
    <property type="entry name" value="fkbM_fam"/>
    <property type="match status" value="1"/>
</dbReference>
<dbReference type="SUPFAM" id="SSF53335">
    <property type="entry name" value="S-adenosyl-L-methionine-dependent methyltransferases"/>
    <property type="match status" value="1"/>
</dbReference>
<dbReference type="Pfam" id="PF00109">
    <property type="entry name" value="ketoacyl-synt"/>
    <property type="match status" value="1"/>
</dbReference>
<comment type="caution">
    <text evidence="3">The sequence shown here is derived from an EMBL/GenBank/DDBJ whole genome shotgun (WGS) entry which is preliminary data.</text>
</comment>
<organism evidence="3 4">
    <name type="scientific">Durusdinium trenchii</name>
    <dbReference type="NCBI Taxonomy" id="1381693"/>
    <lineage>
        <taxon>Eukaryota</taxon>
        <taxon>Sar</taxon>
        <taxon>Alveolata</taxon>
        <taxon>Dinophyceae</taxon>
        <taxon>Suessiales</taxon>
        <taxon>Symbiodiniaceae</taxon>
        <taxon>Durusdinium</taxon>
    </lineage>
</organism>
<dbReference type="InterPro" id="IPR006342">
    <property type="entry name" value="FkbM_mtfrase"/>
</dbReference>
<feature type="domain" description="Beta-ketoacyl synthase-like N-terminal" evidence="1">
    <location>
        <begin position="17"/>
        <end position="167"/>
    </location>
</feature>
<dbReference type="InterPro" id="IPR029063">
    <property type="entry name" value="SAM-dependent_MTases_sf"/>
</dbReference>
<dbReference type="PANTHER" id="PTHR34203:SF13">
    <property type="entry name" value="EXPRESSED PROTEIN"/>
    <property type="match status" value="1"/>
</dbReference>
<dbReference type="Gene3D" id="3.40.47.10">
    <property type="match status" value="1"/>
</dbReference>
<evidence type="ECO:0000313" key="4">
    <source>
        <dbReference type="Proteomes" id="UP001642484"/>
    </source>
</evidence>
<protein>
    <recommendedName>
        <fullName evidence="5">Methyltransferase FkbM domain-containing protein</fullName>
    </recommendedName>
</protein>
<name>A0ABP0I0N9_9DINO</name>
<dbReference type="SUPFAM" id="SSF53901">
    <property type="entry name" value="Thiolase-like"/>
    <property type="match status" value="1"/>
</dbReference>
<feature type="domain" description="Methyltransferase FkbM" evidence="2">
    <location>
        <begin position="334"/>
        <end position="524"/>
    </location>
</feature>